<accession>A0A1J4JZ99</accession>
<comment type="caution">
    <text evidence="2">The sequence shown here is derived from an EMBL/GenBank/DDBJ whole genome shotgun (WGS) entry which is preliminary data.</text>
</comment>
<evidence type="ECO:0000313" key="3">
    <source>
        <dbReference type="Proteomes" id="UP000179807"/>
    </source>
</evidence>
<organism evidence="2 3">
    <name type="scientific">Tritrichomonas foetus</name>
    <dbReference type="NCBI Taxonomy" id="1144522"/>
    <lineage>
        <taxon>Eukaryota</taxon>
        <taxon>Metamonada</taxon>
        <taxon>Parabasalia</taxon>
        <taxon>Tritrichomonadida</taxon>
        <taxon>Tritrichomonadidae</taxon>
        <taxon>Tritrichomonas</taxon>
    </lineage>
</organism>
<keyword evidence="3" id="KW-1185">Reference proteome</keyword>
<dbReference type="GeneID" id="94840728"/>
<dbReference type="EMBL" id="MLAK01000797">
    <property type="protein sequence ID" value="OHT04307.1"/>
    <property type="molecule type" value="Genomic_DNA"/>
</dbReference>
<sequence>MYRAIPEINRICAMQDRDRRYRLHKEALKKIRQTSTPRNQSPAKSKSSLERTNSQKSLCKKVSRDESLKIAYENQKMMNTINKLEPTINRNELFEHELNHKKQVARLTQNDYSYGFVNKPSTPNKRVKAQSKLSATPSFRNIDSCSENLVVNSNLPPCQEMTKPTYYQKNSQLFHLDLSKVNREDF</sequence>
<protein>
    <submittedName>
        <fullName evidence="2">Uncharacterized protein</fullName>
    </submittedName>
</protein>
<evidence type="ECO:0000256" key="1">
    <source>
        <dbReference type="SAM" id="MobiDB-lite"/>
    </source>
</evidence>
<gene>
    <name evidence="2" type="ORF">TRFO_28183</name>
</gene>
<proteinExistence type="predicted"/>
<dbReference type="VEuPathDB" id="TrichDB:TRFO_28183"/>
<dbReference type="RefSeq" id="XP_068357443.1">
    <property type="nucleotide sequence ID" value="XM_068506024.1"/>
</dbReference>
<evidence type="ECO:0000313" key="2">
    <source>
        <dbReference type="EMBL" id="OHT04307.1"/>
    </source>
</evidence>
<dbReference type="Proteomes" id="UP000179807">
    <property type="component" value="Unassembled WGS sequence"/>
</dbReference>
<feature type="compositionally biased region" description="Polar residues" evidence="1">
    <location>
        <begin position="33"/>
        <end position="57"/>
    </location>
</feature>
<dbReference type="AlphaFoldDB" id="A0A1J4JZ99"/>
<name>A0A1J4JZ99_9EUKA</name>
<reference evidence="2" key="1">
    <citation type="submission" date="2016-10" db="EMBL/GenBank/DDBJ databases">
        <authorList>
            <person name="Benchimol M."/>
            <person name="Almeida L.G."/>
            <person name="Vasconcelos A.T."/>
            <person name="Perreira-Neves A."/>
            <person name="Rosa I.A."/>
            <person name="Tasca T."/>
            <person name="Bogo M.R."/>
            <person name="de Souza W."/>
        </authorList>
    </citation>
    <scope>NUCLEOTIDE SEQUENCE [LARGE SCALE GENOMIC DNA]</scope>
    <source>
        <strain evidence="2">K</strain>
    </source>
</reference>
<feature type="region of interest" description="Disordered" evidence="1">
    <location>
        <begin position="29"/>
        <end position="61"/>
    </location>
</feature>